<accession>A0ABS1CTJ7</accession>
<reference evidence="4 5" key="1">
    <citation type="journal article" date="2020" name="Microorganisms">
        <title>Osmotic Adaptation and Compatible Solute Biosynthesis of Phototrophic Bacteria as Revealed from Genome Analyses.</title>
        <authorList>
            <person name="Imhoff J.F."/>
            <person name="Rahn T."/>
            <person name="Kunzel S."/>
            <person name="Keller A."/>
            <person name="Neulinger S.C."/>
        </authorList>
    </citation>
    <scope>NUCLEOTIDE SEQUENCE [LARGE SCALE GENOMIC DNA]</scope>
    <source>
        <strain evidence="4 5">DSM 15382</strain>
    </source>
</reference>
<dbReference type="PROSITE" id="PS50110">
    <property type="entry name" value="RESPONSE_REGULATORY"/>
    <property type="match status" value="1"/>
</dbReference>
<organism evidence="4 5">
    <name type="scientific">Paracraurococcus ruber</name>
    <dbReference type="NCBI Taxonomy" id="77675"/>
    <lineage>
        <taxon>Bacteria</taxon>
        <taxon>Pseudomonadati</taxon>
        <taxon>Pseudomonadota</taxon>
        <taxon>Alphaproteobacteria</taxon>
        <taxon>Acetobacterales</taxon>
        <taxon>Roseomonadaceae</taxon>
        <taxon>Paracraurococcus</taxon>
    </lineage>
</organism>
<dbReference type="PANTHER" id="PTHR44591">
    <property type="entry name" value="STRESS RESPONSE REGULATOR PROTEIN 1"/>
    <property type="match status" value="1"/>
</dbReference>
<keyword evidence="5" id="KW-1185">Reference proteome</keyword>
<evidence type="ECO:0000313" key="4">
    <source>
        <dbReference type="EMBL" id="MBK1657792.1"/>
    </source>
</evidence>
<dbReference type="Proteomes" id="UP000697995">
    <property type="component" value="Unassembled WGS sequence"/>
</dbReference>
<comment type="caution">
    <text evidence="2">Lacks conserved residue(s) required for the propagation of feature annotation.</text>
</comment>
<gene>
    <name evidence="4" type="ORF">CKO45_06055</name>
</gene>
<evidence type="ECO:0000256" key="1">
    <source>
        <dbReference type="ARBA" id="ARBA00022553"/>
    </source>
</evidence>
<dbReference type="CDD" id="cd00156">
    <property type="entry name" value="REC"/>
    <property type="match status" value="1"/>
</dbReference>
<sequence length="144" mass="15363">MTAETRPLALIVEDDAVLALMVEDLLTAEGFDTLMAVNAADTVSKTAKAGALAVAVINLQLFGVLAGQSIIAELRRHTPHLPVVVITGFSKGSPQADLRGLGWPTIRLAKPEGYYELAAAVWNVIDQARTDARPVAMRRRADCA</sequence>
<dbReference type="InterPro" id="IPR001789">
    <property type="entry name" value="Sig_transdc_resp-reg_receiver"/>
</dbReference>
<evidence type="ECO:0000259" key="3">
    <source>
        <dbReference type="PROSITE" id="PS50110"/>
    </source>
</evidence>
<dbReference type="Pfam" id="PF00072">
    <property type="entry name" value="Response_reg"/>
    <property type="match status" value="1"/>
</dbReference>
<feature type="domain" description="Response regulatory" evidence="3">
    <location>
        <begin position="8"/>
        <end position="125"/>
    </location>
</feature>
<dbReference type="PANTHER" id="PTHR44591:SF3">
    <property type="entry name" value="RESPONSE REGULATORY DOMAIN-CONTAINING PROTEIN"/>
    <property type="match status" value="1"/>
</dbReference>
<dbReference type="InterPro" id="IPR011006">
    <property type="entry name" value="CheY-like_superfamily"/>
</dbReference>
<dbReference type="EMBL" id="NRSG01000028">
    <property type="protein sequence ID" value="MBK1657792.1"/>
    <property type="molecule type" value="Genomic_DNA"/>
</dbReference>
<protein>
    <recommendedName>
        <fullName evidence="3">Response regulatory domain-containing protein</fullName>
    </recommendedName>
</protein>
<dbReference type="SUPFAM" id="SSF52172">
    <property type="entry name" value="CheY-like"/>
    <property type="match status" value="1"/>
</dbReference>
<evidence type="ECO:0000256" key="2">
    <source>
        <dbReference type="PROSITE-ProRule" id="PRU00169"/>
    </source>
</evidence>
<dbReference type="InterPro" id="IPR050595">
    <property type="entry name" value="Bact_response_regulator"/>
</dbReference>
<dbReference type="RefSeq" id="WP_133222330.1">
    <property type="nucleotide sequence ID" value="NZ_NRSG01000028.1"/>
</dbReference>
<evidence type="ECO:0000313" key="5">
    <source>
        <dbReference type="Proteomes" id="UP000697995"/>
    </source>
</evidence>
<dbReference type="SMART" id="SM00448">
    <property type="entry name" value="REC"/>
    <property type="match status" value="1"/>
</dbReference>
<keyword evidence="1" id="KW-0597">Phosphoprotein</keyword>
<dbReference type="Gene3D" id="3.40.50.2300">
    <property type="match status" value="1"/>
</dbReference>
<comment type="caution">
    <text evidence="4">The sequence shown here is derived from an EMBL/GenBank/DDBJ whole genome shotgun (WGS) entry which is preliminary data.</text>
</comment>
<proteinExistence type="predicted"/>
<name>A0ABS1CTJ7_9PROT</name>